<dbReference type="Proteomes" id="UP001157046">
    <property type="component" value="Unassembled WGS sequence"/>
</dbReference>
<accession>A0ABQ6J9G7</accession>
<organism evidence="1 2">
    <name type="scientific">Shewanella glacialipiscicola</name>
    <dbReference type="NCBI Taxonomy" id="614069"/>
    <lineage>
        <taxon>Bacteria</taxon>
        <taxon>Pseudomonadati</taxon>
        <taxon>Pseudomonadota</taxon>
        <taxon>Gammaproteobacteria</taxon>
        <taxon>Alteromonadales</taxon>
        <taxon>Shewanellaceae</taxon>
        <taxon>Shewanella</taxon>
    </lineage>
</organism>
<reference evidence="2" key="1">
    <citation type="journal article" date="2019" name="Int. J. Syst. Evol. Microbiol.">
        <title>The Global Catalogue of Microorganisms (GCM) 10K type strain sequencing project: providing services to taxonomists for standard genome sequencing and annotation.</title>
        <authorList>
            <consortium name="The Broad Institute Genomics Platform"/>
            <consortium name="The Broad Institute Genome Sequencing Center for Infectious Disease"/>
            <person name="Wu L."/>
            <person name="Ma J."/>
        </authorList>
    </citation>
    <scope>NUCLEOTIDE SEQUENCE [LARGE SCALE GENOMIC DNA]</scope>
    <source>
        <strain evidence="2">NBRC 102030</strain>
    </source>
</reference>
<evidence type="ECO:0000313" key="2">
    <source>
        <dbReference type="Proteomes" id="UP001157046"/>
    </source>
</evidence>
<dbReference type="RefSeq" id="WP_220774957.1">
    <property type="nucleotide sequence ID" value="NZ_BPFC01000209.1"/>
</dbReference>
<name>A0ABQ6J9G7_9GAMM</name>
<protein>
    <submittedName>
        <fullName evidence="1">Uncharacterized protein</fullName>
    </submittedName>
</protein>
<comment type="caution">
    <text evidence="1">The sequence shown here is derived from an EMBL/GenBank/DDBJ whole genome shotgun (WGS) entry which is preliminary data.</text>
</comment>
<proteinExistence type="predicted"/>
<sequence length="90" mass="9880">MTQINMAHLSERSTSGSKINFAVFEAKPTSGNNAALLHQLTQAARASGLRVDQSALAYKLGSRVMFEGDPNLVKYLAKGWYPQWTHSISI</sequence>
<keyword evidence="2" id="KW-1185">Reference proteome</keyword>
<evidence type="ECO:0000313" key="1">
    <source>
        <dbReference type="EMBL" id="GMA83470.1"/>
    </source>
</evidence>
<gene>
    <name evidence="1" type="ORF">GCM10025855_30030</name>
</gene>
<dbReference type="EMBL" id="BSUY01000001">
    <property type="protein sequence ID" value="GMA83470.1"/>
    <property type="molecule type" value="Genomic_DNA"/>
</dbReference>